<dbReference type="Pfam" id="PF18943">
    <property type="entry name" value="DUF5690"/>
    <property type="match status" value="1"/>
</dbReference>
<dbReference type="AlphaFoldDB" id="A0A419VYE8"/>
<feature type="transmembrane region" description="Helical" evidence="1">
    <location>
        <begin position="402"/>
        <end position="421"/>
    </location>
</feature>
<protein>
    <recommendedName>
        <fullName evidence="4">MFS transporter</fullName>
    </recommendedName>
</protein>
<name>A0A419VYE8_9BACT</name>
<feature type="transmembrane region" description="Helical" evidence="1">
    <location>
        <begin position="177"/>
        <end position="204"/>
    </location>
</feature>
<comment type="caution">
    <text evidence="2">The sequence shown here is derived from an EMBL/GenBank/DDBJ whole genome shotgun (WGS) entry which is preliminary data.</text>
</comment>
<feature type="transmembrane region" description="Helical" evidence="1">
    <location>
        <begin position="148"/>
        <end position="171"/>
    </location>
</feature>
<feature type="transmembrane region" description="Helical" evidence="1">
    <location>
        <begin position="267"/>
        <end position="290"/>
    </location>
</feature>
<dbReference type="RefSeq" id="WP_211338125.1">
    <property type="nucleotide sequence ID" value="NZ_RAPN01000002.1"/>
</dbReference>
<feature type="transmembrane region" description="Helical" evidence="1">
    <location>
        <begin position="297"/>
        <end position="317"/>
    </location>
</feature>
<dbReference type="InterPro" id="IPR036259">
    <property type="entry name" value="MFS_trans_sf"/>
</dbReference>
<dbReference type="SUPFAM" id="SSF103473">
    <property type="entry name" value="MFS general substrate transporter"/>
    <property type="match status" value="1"/>
</dbReference>
<keyword evidence="1" id="KW-0812">Transmembrane</keyword>
<feature type="transmembrane region" description="Helical" evidence="1">
    <location>
        <begin position="225"/>
        <end position="247"/>
    </location>
</feature>
<feature type="transmembrane region" description="Helical" evidence="1">
    <location>
        <begin position="20"/>
        <end position="39"/>
    </location>
</feature>
<keyword evidence="1" id="KW-0472">Membrane</keyword>
<accession>A0A419VYE8</accession>
<feature type="transmembrane region" description="Helical" evidence="1">
    <location>
        <begin position="115"/>
        <end position="136"/>
    </location>
</feature>
<evidence type="ECO:0000313" key="2">
    <source>
        <dbReference type="EMBL" id="RKD88251.1"/>
    </source>
</evidence>
<dbReference type="InterPro" id="IPR043745">
    <property type="entry name" value="DUF5690"/>
</dbReference>
<organism evidence="2 3">
    <name type="scientific">Mangrovibacterium diazotrophicum</name>
    <dbReference type="NCBI Taxonomy" id="1261403"/>
    <lineage>
        <taxon>Bacteria</taxon>
        <taxon>Pseudomonadati</taxon>
        <taxon>Bacteroidota</taxon>
        <taxon>Bacteroidia</taxon>
        <taxon>Marinilabiliales</taxon>
        <taxon>Prolixibacteraceae</taxon>
        <taxon>Mangrovibacterium</taxon>
    </lineage>
</organism>
<feature type="transmembrane region" description="Helical" evidence="1">
    <location>
        <begin position="329"/>
        <end position="349"/>
    </location>
</feature>
<proteinExistence type="predicted"/>
<evidence type="ECO:0000256" key="1">
    <source>
        <dbReference type="SAM" id="Phobius"/>
    </source>
</evidence>
<reference evidence="2 3" key="1">
    <citation type="submission" date="2018-09" db="EMBL/GenBank/DDBJ databases">
        <title>Genomic Encyclopedia of Archaeal and Bacterial Type Strains, Phase II (KMG-II): from individual species to whole genera.</title>
        <authorList>
            <person name="Goeker M."/>
        </authorList>
    </citation>
    <scope>NUCLEOTIDE SEQUENCE [LARGE SCALE GENOMIC DNA]</scope>
    <source>
        <strain evidence="2 3">DSM 27148</strain>
    </source>
</reference>
<dbReference type="Proteomes" id="UP000283387">
    <property type="component" value="Unassembled WGS sequence"/>
</dbReference>
<dbReference type="EMBL" id="RAPN01000002">
    <property type="protein sequence ID" value="RKD88251.1"/>
    <property type="molecule type" value="Genomic_DNA"/>
</dbReference>
<gene>
    <name evidence="2" type="ORF">BC643_3396</name>
</gene>
<feature type="transmembrane region" description="Helical" evidence="1">
    <location>
        <begin position="361"/>
        <end position="382"/>
    </location>
</feature>
<keyword evidence="3" id="KW-1185">Reference proteome</keyword>
<feature type="transmembrane region" description="Helical" evidence="1">
    <location>
        <begin position="59"/>
        <end position="77"/>
    </location>
</feature>
<evidence type="ECO:0000313" key="3">
    <source>
        <dbReference type="Proteomes" id="UP000283387"/>
    </source>
</evidence>
<keyword evidence="1" id="KW-1133">Transmembrane helix</keyword>
<evidence type="ECO:0008006" key="4">
    <source>
        <dbReference type="Google" id="ProtNLM"/>
    </source>
</evidence>
<feature type="transmembrane region" description="Helical" evidence="1">
    <location>
        <begin position="89"/>
        <end position="109"/>
    </location>
</feature>
<sequence>MEGIKLKISSWLSRQPSWVFALYASFTAFFVYSCMYAFRKPFTVGTFEDLSLWGVDYKIWLITSQVIGYTLSKFLGIKYISEMTNNARTYYILALVGAAEVALLLFWVVPQPYNFIFMFFNGLPLGMIWGAVFSYLEGRRLTELLGAGLCVSFIVASGVVKTVGGLVMLHFGVSEFAMPFITGLIFAIPLVVSVFFLDAVPPPTAEDERLRTKRAPMNKAERRAFLAKFSIGILLLVLTYVFLTIFRELRDNFSAEIWDSLGYGNDASIFTVAELPVAVFTLLSLALVTFVRSNFKAFNIILAIIFIGFLVVIASTLLFERQLIQGKLWMILMGIGLYLGYVPFNAFLYERLISSFRYISNIGFLIYVSDAFGYLGSLGVVLYKNFYTPNISWVKFFSLSGFWFSLVGLVLMALSMVYFNVKYRRFQKDAIGAEQEKDLATAPEFLINRTNK</sequence>
<dbReference type="PROSITE" id="PS51257">
    <property type="entry name" value="PROKAR_LIPOPROTEIN"/>
    <property type="match status" value="1"/>
</dbReference>